<dbReference type="Proteomes" id="UP000821853">
    <property type="component" value="Chromosome 5"/>
</dbReference>
<dbReference type="InterPro" id="IPR013818">
    <property type="entry name" value="Lipase"/>
</dbReference>
<dbReference type="Gene3D" id="3.40.50.1820">
    <property type="entry name" value="alpha/beta hydrolase"/>
    <property type="match status" value="1"/>
</dbReference>
<protein>
    <recommendedName>
        <fullName evidence="5">Lipase domain-containing protein</fullName>
    </recommendedName>
</protein>
<dbReference type="OrthoDB" id="6422033at2759"/>
<proteinExistence type="inferred from homology"/>
<dbReference type="AlphaFoldDB" id="A0A9J6GMR7"/>
<dbReference type="Pfam" id="PF00151">
    <property type="entry name" value="Lipase"/>
    <property type="match status" value="1"/>
</dbReference>
<dbReference type="EMBL" id="JABSTR010000007">
    <property type="protein sequence ID" value="KAH9375831.1"/>
    <property type="molecule type" value="Genomic_DNA"/>
</dbReference>
<keyword evidence="7" id="KW-1185">Reference proteome</keyword>
<dbReference type="InterPro" id="IPR029058">
    <property type="entry name" value="AB_hydrolase_fold"/>
</dbReference>
<comment type="subcellular location">
    <subcellularLocation>
        <location evidence="1">Secreted</location>
    </subcellularLocation>
</comment>
<dbReference type="OMA" id="RINTHFT"/>
<gene>
    <name evidence="6" type="ORF">HPB48_004016</name>
</gene>
<evidence type="ECO:0000256" key="3">
    <source>
        <dbReference type="ARBA" id="ARBA00022525"/>
    </source>
</evidence>
<dbReference type="GO" id="GO:0005615">
    <property type="term" value="C:extracellular space"/>
    <property type="evidence" value="ECO:0007669"/>
    <property type="project" value="TreeGrafter"/>
</dbReference>
<evidence type="ECO:0000313" key="7">
    <source>
        <dbReference type="Proteomes" id="UP000821853"/>
    </source>
</evidence>
<dbReference type="GO" id="GO:0016298">
    <property type="term" value="F:lipase activity"/>
    <property type="evidence" value="ECO:0007669"/>
    <property type="project" value="InterPro"/>
</dbReference>
<dbReference type="PANTHER" id="PTHR11610">
    <property type="entry name" value="LIPASE"/>
    <property type="match status" value="1"/>
</dbReference>
<dbReference type="PRINTS" id="PR00821">
    <property type="entry name" value="TAGLIPASE"/>
</dbReference>
<evidence type="ECO:0000256" key="1">
    <source>
        <dbReference type="ARBA" id="ARBA00004613"/>
    </source>
</evidence>
<evidence type="ECO:0000256" key="4">
    <source>
        <dbReference type="RuleBase" id="RU004262"/>
    </source>
</evidence>
<sequence length="250" mass="27549">MSLAIGGPQSPEDVKTTFYFFTENSRDLDDLLNENKTTVKPEETWTLDNWTMEAMPEKINTSKMLVVVTHGLTGSKRTPWMLPLVQAILGNLHCTVLVVDWEKGANGSYTDAGVNTPMPGVQISLLLQKIIEETECKLGPDNITLLGFSMGAQVMGFAGRHFKKTTSMELARITGLDPAGYLFEKTNVTLSKHDARFVDIIHTQAGNIYDFKLGLEYSVGHVDFYPNGGSVQQGCPREPTVGSATFWGKL</sequence>
<reference evidence="6 7" key="1">
    <citation type="journal article" date="2020" name="Cell">
        <title>Large-Scale Comparative Analyses of Tick Genomes Elucidate Their Genetic Diversity and Vector Capacities.</title>
        <authorList>
            <consortium name="Tick Genome and Microbiome Consortium (TIGMIC)"/>
            <person name="Jia N."/>
            <person name="Wang J."/>
            <person name="Shi W."/>
            <person name="Du L."/>
            <person name="Sun Y."/>
            <person name="Zhan W."/>
            <person name="Jiang J.F."/>
            <person name="Wang Q."/>
            <person name="Zhang B."/>
            <person name="Ji P."/>
            <person name="Bell-Sakyi L."/>
            <person name="Cui X.M."/>
            <person name="Yuan T.T."/>
            <person name="Jiang B.G."/>
            <person name="Yang W.F."/>
            <person name="Lam T.T."/>
            <person name="Chang Q.C."/>
            <person name="Ding S.J."/>
            <person name="Wang X.J."/>
            <person name="Zhu J.G."/>
            <person name="Ruan X.D."/>
            <person name="Zhao L."/>
            <person name="Wei J.T."/>
            <person name="Ye R.Z."/>
            <person name="Que T.C."/>
            <person name="Du C.H."/>
            <person name="Zhou Y.H."/>
            <person name="Cheng J.X."/>
            <person name="Dai P.F."/>
            <person name="Guo W.B."/>
            <person name="Han X.H."/>
            <person name="Huang E.J."/>
            <person name="Li L.F."/>
            <person name="Wei W."/>
            <person name="Gao Y.C."/>
            <person name="Liu J.Z."/>
            <person name="Shao H.Z."/>
            <person name="Wang X."/>
            <person name="Wang C.C."/>
            <person name="Yang T.C."/>
            <person name="Huo Q.B."/>
            <person name="Li W."/>
            <person name="Chen H.Y."/>
            <person name="Chen S.E."/>
            <person name="Zhou L.G."/>
            <person name="Ni X.B."/>
            <person name="Tian J.H."/>
            <person name="Sheng Y."/>
            <person name="Liu T."/>
            <person name="Pan Y.S."/>
            <person name="Xia L.Y."/>
            <person name="Li J."/>
            <person name="Zhao F."/>
            <person name="Cao W.C."/>
        </authorList>
    </citation>
    <scope>NUCLEOTIDE SEQUENCE [LARGE SCALE GENOMIC DNA]</scope>
    <source>
        <strain evidence="6">HaeL-2018</strain>
    </source>
</reference>
<evidence type="ECO:0000313" key="6">
    <source>
        <dbReference type="EMBL" id="KAH9375831.1"/>
    </source>
</evidence>
<comment type="caution">
    <text evidence="6">The sequence shown here is derived from an EMBL/GenBank/DDBJ whole genome shotgun (WGS) entry which is preliminary data.</text>
</comment>
<organism evidence="6 7">
    <name type="scientific">Haemaphysalis longicornis</name>
    <name type="common">Bush tick</name>
    <dbReference type="NCBI Taxonomy" id="44386"/>
    <lineage>
        <taxon>Eukaryota</taxon>
        <taxon>Metazoa</taxon>
        <taxon>Ecdysozoa</taxon>
        <taxon>Arthropoda</taxon>
        <taxon>Chelicerata</taxon>
        <taxon>Arachnida</taxon>
        <taxon>Acari</taxon>
        <taxon>Parasitiformes</taxon>
        <taxon>Ixodida</taxon>
        <taxon>Ixodoidea</taxon>
        <taxon>Ixodidae</taxon>
        <taxon>Haemaphysalinae</taxon>
        <taxon>Haemaphysalis</taxon>
    </lineage>
</organism>
<dbReference type="VEuPathDB" id="VectorBase:HLOH_045621"/>
<feature type="domain" description="Lipase" evidence="5">
    <location>
        <begin position="57"/>
        <end position="237"/>
    </location>
</feature>
<dbReference type="SUPFAM" id="SSF53474">
    <property type="entry name" value="alpha/beta-Hydrolases"/>
    <property type="match status" value="1"/>
</dbReference>
<dbReference type="PANTHER" id="PTHR11610:SF173">
    <property type="entry name" value="LIPASE DOMAIN-CONTAINING PROTEIN-RELATED"/>
    <property type="match status" value="1"/>
</dbReference>
<name>A0A9J6GMR7_HAELO</name>
<evidence type="ECO:0000256" key="2">
    <source>
        <dbReference type="ARBA" id="ARBA00010701"/>
    </source>
</evidence>
<comment type="similarity">
    <text evidence="2 4">Belongs to the AB hydrolase superfamily. Lipase family.</text>
</comment>
<evidence type="ECO:0000259" key="5">
    <source>
        <dbReference type="Pfam" id="PF00151"/>
    </source>
</evidence>
<accession>A0A9J6GMR7</accession>
<dbReference type="GO" id="GO:0016042">
    <property type="term" value="P:lipid catabolic process"/>
    <property type="evidence" value="ECO:0007669"/>
    <property type="project" value="TreeGrafter"/>
</dbReference>
<keyword evidence="3" id="KW-0964">Secreted</keyword>
<dbReference type="InterPro" id="IPR000734">
    <property type="entry name" value="TAG_lipase"/>
</dbReference>